<feature type="transmembrane region" description="Helical" evidence="1">
    <location>
        <begin position="36"/>
        <end position="54"/>
    </location>
</feature>
<evidence type="ECO:0000256" key="1">
    <source>
        <dbReference type="SAM" id="Phobius"/>
    </source>
</evidence>
<keyword evidence="1" id="KW-0812">Transmembrane</keyword>
<gene>
    <name evidence="2" type="ORF">H9798_08260</name>
</gene>
<feature type="transmembrane region" description="Helical" evidence="1">
    <location>
        <begin position="7"/>
        <end position="30"/>
    </location>
</feature>
<reference evidence="2" key="2">
    <citation type="submission" date="2021-04" db="EMBL/GenBank/DDBJ databases">
        <authorList>
            <person name="Gilroy R."/>
        </authorList>
    </citation>
    <scope>NUCLEOTIDE SEQUENCE</scope>
    <source>
        <strain evidence="2">ChiSjej2B20-11307</strain>
    </source>
</reference>
<keyword evidence="1" id="KW-1133">Transmembrane helix</keyword>
<evidence type="ECO:0000313" key="3">
    <source>
        <dbReference type="Proteomes" id="UP000824223"/>
    </source>
</evidence>
<comment type="caution">
    <text evidence="2">The sequence shown here is derived from an EMBL/GenBank/DDBJ whole genome shotgun (WGS) entry which is preliminary data.</text>
</comment>
<dbReference type="Proteomes" id="UP000824223">
    <property type="component" value="Unassembled WGS sequence"/>
</dbReference>
<name>A0A9D2HB07_9FIRM</name>
<dbReference type="AlphaFoldDB" id="A0A9D2HB07"/>
<organism evidence="2 3">
    <name type="scientific">Candidatus Mediterraneibacter pullicola</name>
    <dbReference type="NCBI Taxonomy" id="2838682"/>
    <lineage>
        <taxon>Bacteria</taxon>
        <taxon>Bacillati</taxon>
        <taxon>Bacillota</taxon>
        <taxon>Clostridia</taxon>
        <taxon>Lachnospirales</taxon>
        <taxon>Lachnospiraceae</taxon>
        <taxon>Mediterraneibacter</taxon>
    </lineage>
</organism>
<accession>A0A9D2HB07</accession>
<protein>
    <submittedName>
        <fullName evidence="2">Uncharacterized protein</fullName>
    </submittedName>
</protein>
<proteinExistence type="predicted"/>
<dbReference type="EMBL" id="DXAK01000043">
    <property type="protein sequence ID" value="HJA07114.1"/>
    <property type="molecule type" value="Genomic_DNA"/>
</dbReference>
<keyword evidence="1" id="KW-0472">Membrane</keyword>
<evidence type="ECO:0000313" key="2">
    <source>
        <dbReference type="EMBL" id="HJA07114.1"/>
    </source>
</evidence>
<sequence>MYIRKSLIAGIVAAAGVAVLAILMVLFCFTDTQIPVFAYGAAWIGCLCAMLRGVSKIYR</sequence>
<reference evidence="2" key="1">
    <citation type="journal article" date="2021" name="PeerJ">
        <title>Extensive microbial diversity within the chicken gut microbiome revealed by metagenomics and culture.</title>
        <authorList>
            <person name="Gilroy R."/>
            <person name="Ravi A."/>
            <person name="Getino M."/>
            <person name="Pursley I."/>
            <person name="Horton D.L."/>
            <person name="Alikhan N.F."/>
            <person name="Baker D."/>
            <person name="Gharbi K."/>
            <person name="Hall N."/>
            <person name="Watson M."/>
            <person name="Adriaenssens E.M."/>
            <person name="Foster-Nyarko E."/>
            <person name="Jarju S."/>
            <person name="Secka A."/>
            <person name="Antonio M."/>
            <person name="Oren A."/>
            <person name="Chaudhuri R.R."/>
            <person name="La Ragione R."/>
            <person name="Hildebrand F."/>
            <person name="Pallen M.J."/>
        </authorList>
    </citation>
    <scope>NUCLEOTIDE SEQUENCE</scope>
    <source>
        <strain evidence="2">ChiSjej2B20-11307</strain>
    </source>
</reference>